<keyword evidence="6" id="KW-0411">Iron-sulfur</keyword>
<feature type="transmembrane region" description="Helical" evidence="7">
    <location>
        <begin position="53"/>
        <end position="74"/>
    </location>
</feature>
<dbReference type="AlphaFoldDB" id="A0A2Z6AZN4"/>
<dbReference type="PROSITE" id="PS00198">
    <property type="entry name" value="4FE4S_FER_1"/>
    <property type="match status" value="1"/>
</dbReference>
<dbReference type="GO" id="GO:0051539">
    <property type="term" value="F:4 iron, 4 sulfur cluster binding"/>
    <property type="evidence" value="ECO:0007669"/>
    <property type="project" value="UniProtKB-KW"/>
</dbReference>
<proteinExistence type="predicted"/>
<organism evidence="9 10">
    <name type="scientific">Desulfovibrio ferrophilus</name>
    <dbReference type="NCBI Taxonomy" id="241368"/>
    <lineage>
        <taxon>Bacteria</taxon>
        <taxon>Pseudomonadati</taxon>
        <taxon>Thermodesulfobacteriota</taxon>
        <taxon>Desulfovibrionia</taxon>
        <taxon>Desulfovibrionales</taxon>
        <taxon>Desulfovibrionaceae</taxon>
        <taxon>Desulfovibrio</taxon>
    </lineage>
</organism>
<dbReference type="InterPro" id="IPR017896">
    <property type="entry name" value="4Fe4S_Fe-S-bd"/>
</dbReference>
<feature type="transmembrane region" description="Helical" evidence="7">
    <location>
        <begin position="305"/>
        <end position="325"/>
    </location>
</feature>
<feature type="domain" description="4Fe-4S ferredoxin-type" evidence="8">
    <location>
        <begin position="355"/>
        <end position="383"/>
    </location>
</feature>
<keyword evidence="2" id="KW-0004">4Fe-4S</keyword>
<protein>
    <submittedName>
        <fullName evidence="9">Iron-sulfur binding protein</fullName>
    </submittedName>
</protein>
<dbReference type="Pfam" id="PF12801">
    <property type="entry name" value="Fer4_5"/>
    <property type="match status" value="2"/>
</dbReference>
<keyword evidence="1" id="KW-0813">Transport</keyword>
<dbReference type="PANTHER" id="PTHR30176">
    <property type="entry name" value="FERREDOXIN-TYPE PROTEIN NAPH"/>
    <property type="match status" value="1"/>
</dbReference>
<evidence type="ECO:0000256" key="5">
    <source>
        <dbReference type="ARBA" id="ARBA00023004"/>
    </source>
</evidence>
<evidence type="ECO:0000313" key="10">
    <source>
        <dbReference type="Proteomes" id="UP000269883"/>
    </source>
</evidence>
<feature type="transmembrane region" description="Helical" evidence="7">
    <location>
        <begin position="80"/>
        <end position="101"/>
    </location>
</feature>
<keyword evidence="10" id="KW-1185">Reference proteome</keyword>
<evidence type="ECO:0000256" key="2">
    <source>
        <dbReference type="ARBA" id="ARBA00022485"/>
    </source>
</evidence>
<evidence type="ECO:0000256" key="4">
    <source>
        <dbReference type="ARBA" id="ARBA00022982"/>
    </source>
</evidence>
<evidence type="ECO:0000259" key="8">
    <source>
        <dbReference type="PROSITE" id="PS51379"/>
    </source>
</evidence>
<keyword evidence="7" id="KW-1133">Transmembrane helix</keyword>
<evidence type="ECO:0000256" key="6">
    <source>
        <dbReference type="ARBA" id="ARBA00023014"/>
    </source>
</evidence>
<accession>A0A2Z6AZN4</accession>
<gene>
    <name evidence="9" type="ORF">DFE_1919</name>
</gene>
<evidence type="ECO:0000256" key="1">
    <source>
        <dbReference type="ARBA" id="ARBA00022448"/>
    </source>
</evidence>
<dbReference type="SUPFAM" id="SSF54862">
    <property type="entry name" value="4Fe-4S ferredoxins"/>
    <property type="match status" value="1"/>
</dbReference>
<feature type="transmembrane region" description="Helical" evidence="7">
    <location>
        <begin position="282"/>
        <end position="299"/>
    </location>
</feature>
<sequence>MPVLLTYLPAILSMWLLGAHALRGGQPGLMLAWALMPALFLLHRSWSHRIGQIALAAGVILWANTGSSLIQIRIALDQPWTRLALILSGLILLAVLGIILLESQRVATRTQSDTGPQWAPAWAFALCAGLLSTTQAKVSFPILLPDRFLPGSGWLLILGLSIYAAELTRSFLMPGLKPRQWSTKRIRLWGLFSAVFFVQLILGLAGAERMLMTGQLHLPIPALIMAGPLYRGEGFFMLILFLSTVALVGPAWCSWLCYIGAWDGLSSRTRKTPAPLPRWRQPVRLGLFVLVAGTAWGLRHWGAPISVALALAAGFGLGGVAIMLTLSRRKGVMVHCTTFCPIGLLANILGKLNPFRVRITEGCTGCGVCAAVCRYDALDEERIALGKPHLSCTLCGDCVGSCPHTAMHYVFPGLSNANARALFVTMAVAAHAVFLGVARL</sequence>
<dbReference type="PANTHER" id="PTHR30176:SF3">
    <property type="entry name" value="FERREDOXIN-TYPE PROTEIN NAPH"/>
    <property type="match status" value="1"/>
</dbReference>
<evidence type="ECO:0000256" key="3">
    <source>
        <dbReference type="ARBA" id="ARBA00022723"/>
    </source>
</evidence>
<feature type="transmembrane region" description="Helical" evidence="7">
    <location>
        <begin position="186"/>
        <end position="207"/>
    </location>
</feature>
<feature type="transmembrane region" description="Helical" evidence="7">
    <location>
        <begin position="121"/>
        <end position="142"/>
    </location>
</feature>
<feature type="transmembrane region" description="Helical" evidence="7">
    <location>
        <begin position="417"/>
        <end position="438"/>
    </location>
</feature>
<dbReference type="InterPro" id="IPR017900">
    <property type="entry name" value="4Fe4S_Fe_S_CS"/>
</dbReference>
<keyword evidence="7" id="KW-0812">Transmembrane</keyword>
<dbReference type="InterPro" id="IPR051684">
    <property type="entry name" value="Electron_Trans/Redox"/>
</dbReference>
<dbReference type="EMBL" id="AP017378">
    <property type="protein sequence ID" value="BBD08645.1"/>
    <property type="molecule type" value="Genomic_DNA"/>
</dbReference>
<keyword evidence="4" id="KW-0249">Electron transport</keyword>
<keyword evidence="3" id="KW-0479">Metal-binding</keyword>
<dbReference type="RefSeq" id="WP_126378911.1">
    <property type="nucleotide sequence ID" value="NZ_AP017378.1"/>
</dbReference>
<dbReference type="OrthoDB" id="9784262at2"/>
<dbReference type="GO" id="GO:0005886">
    <property type="term" value="C:plasma membrane"/>
    <property type="evidence" value="ECO:0007669"/>
    <property type="project" value="TreeGrafter"/>
</dbReference>
<evidence type="ECO:0000256" key="7">
    <source>
        <dbReference type="SAM" id="Phobius"/>
    </source>
</evidence>
<dbReference type="Gene3D" id="3.30.70.20">
    <property type="match status" value="1"/>
</dbReference>
<dbReference type="Proteomes" id="UP000269883">
    <property type="component" value="Chromosome"/>
</dbReference>
<dbReference type="GO" id="GO:0046872">
    <property type="term" value="F:metal ion binding"/>
    <property type="evidence" value="ECO:0007669"/>
    <property type="project" value="UniProtKB-KW"/>
</dbReference>
<keyword evidence="7" id="KW-0472">Membrane</keyword>
<keyword evidence="5" id="KW-0408">Iron</keyword>
<feature type="domain" description="4Fe-4S ferredoxin-type" evidence="8">
    <location>
        <begin position="392"/>
        <end position="412"/>
    </location>
</feature>
<evidence type="ECO:0000313" key="9">
    <source>
        <dbReference type="EMBL" id="BBD08645.1"/>
    </source>
</evidence>
<name>A0A2Z6AZN4_9BACT</name>
<reference evidence="9 10" key="1">
    <citation type="journal article" date="2018" name="Sci. Adv.">
        <title>Multi-heme cytochromes provide a pathway for survival in energy-limited environments.</title>
        <authorList>
            <person name="Deng X."/>
            <person name="Dohmae N."/>
            <person name="Nealson K.H."/>
            <person name="Hashimoto K."/>
            <person name="Okamoto A."/>
        </authorList>
    </citation>
    <scope>NUCLEOTIDE SEQUENCE [LARGE SCALE GENOMIC DNA]</scope>
    <source>
        <strain evidence="9 10">IS5</strain>
    </source>
</reference>
<feature type="transmembrane region" description="Helical" evidence="7">
    <location>
        <begin position="235"/>
        <end position="261"/>
    </location>
</feature>
<feature type="transmembrane region" description="Helical" evidence="7">
    <location>
        <begin position="148"/>
        <end position="165"/>
    </location>
</feature>
<dbReference type="PROSITE" id="PS51379">
    <property type="entry name" value="4FE4S_FER_2"/>
    <property type="match status" value="2"/>
</dbReference>
<dbReference type="KEGG" id="dfl:DFE_1919"/>
<feature type="transmembrane region" description="Helical" evidence="7">
    <location>
        <begin position="332"/>
        <end position="350"/>
    </location>
</feature>
<feature type="transmembrane region" description="Helical" evidence="7">
    <location>
        <begin position="29"/>
        <end position="46"/>
    </location>
</feature>